<dbReference type="HOGENOM" id="CLU_2601358_0_0_4"/>
<dbReference type="Proteomes" id="UP000003009">
    <property type="component" value="Unassembled WGS sequence"/>
</dbReference>
<reference evidence="1" key="1">
    <citation type="submission" date="2009-04" db="EMBL/GenBank/DDBJ databases">
        <authorList>
            <person name="Weinstock G."/>
            <person name="Sodergren E."/>
            <person name="Clifton S."/>
            <person name="Fulton L."/>
            <person name="Fulton B."/>
            <person name="Courtney L."/>
            <person name="Fronick C."/>
            <person name="Harrison M."/>
            <person name="Strong C."/>
            <person name="Farmer C."/>
            <person name="Delahaunty K."/>
            <person name="Markovic C."/>
            <person name="Hall O."/>
            <person name="Minx P."/>
            <person name="Tomlinson C."/>
            <person name="Mitreva M."/>
            <person name="Nelson J."/>
            <person name="Hou S."/>
            <person name="Wollam A."/>
            <person name="Pepin K.H."/>
            <person name="Johnson M."/>
            <person name="Bhonagiri V."/>
            <person name="Nash W.E."/>
            <person name="Warren W."/>
            <person name="Chinwalla A."/>
            <person name="Mardis E.R."/>
            <person name="Wilson R.K."/>
        </authorList>
    </citation>
    <scope>NUCLEOTIDE SEQUENCE [LARGE SCALE GENOMIC DNA]</scope>
    <source>
        <strain evidence="1">ATCC 51147</strain>
    </source>
</reference>
<evidence type="ECO:0000313" key="1">
    <source>
        <dbReference type="EMBL" id="EEP67185.1"/>
    </source>
</evidence>
<dbReference type="AlphaFoldDB" id="C4GLE9"/>
<dbReference type="STRING" id="629741.GCWU000324_02520"/>
<accession>C4GLE9</accession>
<proteinExistence type="predicted"/>
<gene>
    <name evidence="1" type="ORF">GCWU000324_02520</name>
</gene>
<protein>
    <submittedName>
        <fullName evidence="1">Uncharacterized protein</fullName>
    </submittedName>
</protein>
<sequence length="79" mass="9129">MFGRLRFFVRDRQPENAIACFRLPQTVQFVQFVPPPCPRLNPLNFHRLLLSTRVIRFSGCPNPHNICAFLHHAARGSSL</sequence>
<organism evidence="1 2">
    <name type="scientific">Kingella oralis ATCC 51147</name>
    <dbReference type="NCBI Taxonomy" id="629741"/>
    <lineage>
        <taxon>Bacteria</taxon>
        <taxon>Pseudomonadati</taxon>
        <taxon>Pseudomonadota</taxon>
        <taxon>Betaproteobacteria</taxon>
        <taxon>Neisseriales</taxon>
        <taxon>Neisseriaceae</taxon>
        <taxon>Kingella</taxon>
    </lineage>
</organism>
<evidence type="ECO:0000313" key="2">
    <source>
        <dbReference type="Proteomes" id="UP000003009"/>
    </source>
</evidence>
<comment type="caution">
    <text evidence="1">The sequence shown here is derived from an EMBL/GenBank/DDBJ whole genome shotgun (WGS) entry which is preliminary data.</text>
</comment>
<dbReference type="EMBL" id="ACJW02000004">
    <property type="protein sequence ID" value="EEP67185.1"/>
    <property type="molecule type" value="Genomic_DNA"/>
</dbReference>
<keyword evidence="2" id="KW-1185">Reference proteome</keyword>
<name>C4GLE9_9NEIS</name>